<sequence length="426" mass="47965">MFSQSRRNLARWFTWSMGGILIVFAQLIYYIEARDQLWALDNALYDRTSALASTVELNTRKGQSKIAFENLLMLRSNSGLGSELIYVRWYNQERKIVQFIGQSPTEKNRIKLGFKTLKSANIQVRQLTIPVVENEILIGYLQVATSLKPFQDTTQKLRLFLTVGVPITWGIIGLTGWLLGGMAMQPIRQSYEAQSRFTADASHELRAPLAAILSNAQVGLLAPSCDEIPRQRLEKIVTLTKSMTVLIGHLLLLARHEGKLNPQLFQTLDLTQLLTDLAQVYKSLSPDKDISFYTDFPQQPIFIRAEPELLRQAIENLLNNAFKYTNSGGTISLKLIYESRWVMISVTDTGMGIPPQDLPHIFDRFYRVDQARTRKTGGFGLGLAIVKQIVEAHQGSIQVNSTLGVGSTFTLELPREKPGFSKKPGF</sequence>
<comment type="caution">
    <text evidence="9">The sequence shown here is derived from an EMBL/GenBank/DDBJ whole genome shotgun (WGS) entry which is preliminary data.</text>
</comment>
<dbReference type="InterPro" id="IPR036890">
    <property type="entry name" value="HATPase_C_sf"/>
</dbReference>
<feature type="transmembrane region" description="Helical" evidence="7">
    <location>
        <begin position="159"/>
        <end position="179"/>
    </location>
</feature>
<dbReference type="InterPro" id="IPR003594">
    <property type="entry name" value="HATPase_dom"/>
</dbReference>
<evidence type="ECO:0000256" key="1">
    <source>
        <dbReference type="ARBA" id="ARBA00000085"/>
    </source>
</evidence>
<dbReference type="InterPro" id="IPR050736">
    <property type="entry name" value="Sensor_HK_Regulatory"/>
</dbReference>
<dbReference type="SMART" id="SM00388">
    <property type="entry name" value="HisKA"/>
    <property type="match status" value="1"/>
</dbReference>
<keyword evidence="5 9" id="KW-0418">Kinase</keyword>
<evidence type="ECO:0000259" key="8">
    <source>
        <dbReference type="PROSITE" id="PS50109"/>
    </source>
</evidence>
<dbReference type="CDD" id="cd00082">
    <property type="entry name" value="HisKA"/>
    <property type="match status" value="1"/>
</dbReference>
<dbReference type="Pfam" id="PF00512">
    <property type="entry name" value="HisKA"/>
    <property type="match status" value="1"/>
</dbReference>
<dbReference type="PANTHER" id="PTHR43711:SF1">
    <property type="entry name" value="HISTIDINE KINASE 1"/>
    <property type="match status" value="1"/>
</dbReference>
<evidence type="ECO:0000256" key="4">
    <source>
        <dbReference type="ARBA" id="ARBA00022679"/>
    </source>
</evidence>
<dbReference type="EMBL" id="JAYGHT010000014">
    <property type="protein sequence ID" value="MEA5518697.1"/>
    <property type="molecule type" value="Genomic_DNA"/>
</dbReference>
<comment type="catalytic activity">
    <reaction evidence="1">
        <text>ATP + protein L-histidine = ADP + protein N-phospho-L-histidine.</text>
        <dbReference type="EC" id="2.7.13.3"/>
    </reaction>
</comment>
<dbReference type="Proteomes" id="UP001301728">
    <property type="component" value="Unassembled WGS sequence"/>
</dbReference>
<dbReference type="PRINTS" id="PR00344">
    <property type="entry name" value="BCTRLSENSOR"/>
</dbReference>
<dbReference type="PROSITE" id="PS50109">
    <property type="entry name" value="HIS_KIN"/>
    <property type="match status" value="1"/>
</dbReference>
<dbReference type="CDD" id="cd00075">
    <property type="entry name" value="HATPase"/>
    <property type="match status" value="1"/>
</dbReference>
<protein>
    <recommendedName>
        <fullName evidence="2">histidine kinase</fullName>
        <ecNumber evidence="2">2.7.13.3</ecNumber>
    </recommendedName>
</protein>
<keyword evidence="6" id="KW-0902">Two-component regulatory system</keyword>
<dbReference type="RefSeq" id="WP_323217999.1">
    <property type="nucleotide sequence ID" value="NZ_JAYGHT010000014.1"/>
</dbReference>
<dbReference type="SUPFAM" id="SSF55874">
    <property type="entry name" value="ATPase domain of HSP90 chaperone/DNA topoisomerase II/histidine kinase"/>
    <property type="match status" value="1"/>
</dbReference>
<evidence type="ECO:0000256" key="2">
    <source>
        <dbReference type="ARBA" id="ARBA00012438"/>
    </source>
</evidence>
<feature type="transmembrane region" description="Helical" evidence="7">
    <location>
        <begin position="12"/>
        <end position="31"/>
    </location>
</feature>
<dbReference type="SUPFAM" id="SSF47384">
    <property type="entry name" value="Homodimeric domain of signal transducing histidine kinase"/>
    <property type="match status" value="1"/>
</dbReference>
<dbReference type="Gene3D" id="3.30.565.10">
    <property type="entry name" value="Histidine kinase-like ATPase, C-terminal domain"/>
    <property type="match status" value="1"/>
</dbReference>
<evidence type="ECO:0000313" key="10">
    <source>
        <dbReference type="Proteomes" id="UP001301728"/>
    </source>
</evidence>
<evidence type="ECO:0000256" key="5">
    <source>
        <dbReference type="ARBA" id="ARBA00022777"/>
    </source>
</evidence>
<keyword evidence="4" id="KW-0808">Transferase</keyword>
<dbReference type="Pfam" id="PF02518">
    <property type="entry name" value="HATPase_c"/>
    <property type="match status" value="1"/>
</dbReference>
<dbReference type="InterPro" id="IPR036097">
    <property type="entry name" value="HisK_dim/P_sf"/>
</dbReference>
<keyword evidence="3" id="KW-0597">Phosphoprotein</keyword>
<evidence type="ECO:0000256" key="3">
    <source>
        <dbReference type="ARBA" id="ARBA00022553"/>
    </source>
</evidence>
<keyword evidence="7" id="KW-1133">Transmembrane helix</keyword>
<evidence type="ECO:0000256" key="7">
    <source>
        <dbReference type="SAM" id="Phobius"/>
    </source>
</evidence>
<keyword evidence="10" id="KW-1185">Reference proteome</keyword>
<organism evidence="9 10">
    <name type="scientific">Limnoraphis robusta CCNP1315</name>
    <dbReference type="NCBI Taxonomy" id="3110306"/>
    <lineage>
        <taxon>Bacteria</taxon>
        <taxon>Bacillati</taxon>
        <taxon>Cyanobacteriota</taxon>
        <taxon>Cyanophyceae</taxon>
        <taxon>Oscillatoriophycideae</taxon>
        <taxon>Oscillatoriales</taxon>
        <taxon>Sirenicapillariaceae</taxon>
        <taxon>Limnoraphis</taxon>
    </lineage>
</organism>
<accession>A0ABU5TVG7</accession>
<keyword evidence="7" id="KW-0472">Membrane</keyword>
<name>A0ABU5TVG7_9CYAN</name>
<reference evidence="9 10" key="1">
    <citation type="submission" date="2023-12" db="EMBL/GenBank/DDBJ databases">
        <title>Baltic Sea Cyanobacteria.</title>
        <authorList>
            <person name="Delbaje E."/>
            <person name="Fewer D.P."/>
            <person name="Shishido T.K."/>
        </authorList>
    </citation>
    <scope>NUCLEOTIDE SEQUENCE [LARGE SCALE GENOMIC DNA]</scope>
    <source>
        <strain evidence="9 10">CCNP 1315</strain>
    </source>
</reference>
<evidence type="ECO:0000313" key="9">
    <source>
        <dbReference type="EMBL" id="MEA5518697.1"/>
    </source>
</evidence>
<keyword evidence="7" id="KW-0812">Transmembrane</keyword>
<dbReference type="SMART" id="SM00387">
    <property type="entry name" value="HATPase_c"/>
    <property type="match status" value="1"/>
</dbReference>
<dbReference type="Gene3D" id="1.10.287.130">
    <property type="match status" value="1"/>
</dbReference>
<gene>
    <name evidence="9" type="ORF">VB854_07010</name>
</gene>
<dbReference type="InterPro" id="IPR003661">
    <property type="entry name" value="HisK_dim/P_dom"/>
</dbReference>
<proteinExistence type="predicted"/>
<dbReference type="GO" id="GO:0016301">
    <property type="term" value="F:kinase activity"/>
    <property type="evidence" value="ECO:0007669"/>
    <property type="project" value="UniProtKB-KW"/>
</dbReference>
<dbReference type="EC" id="2.7.13.3" evidence="2"/>
<evidence type="ECO:0000256" key="6">
    <source>
        <dbReference type="ARBA" id="ARBA00023012"/>
    </source>
</evidence>
<dbReference type="PANTHER" id="PTHR43711">
    <property type="entry name" value="TWO-COMPONENT HISTIDINE KINASE"/>
    <property type="match status" value="1"/>
</dbReference>
<dbReference type="InterPro" id="IPR005467">
    <property type="entry name" value="His_kinase_dom"/>
</dbReference>
<dbReference type="InterPro" id="IPR004358">
    <property type="entry name" value="Sig_transdc_His_kin-like_C"/>
</dbReference>
<feature type="domain" description="Histidine kinase" evidence="8">
    <location>
        <begin position="200"/>
        <end position="417"/>
    </location>
</feature>